<feature type="domain" description="HNH nuclease" evidence="1">
    <location>
        <begin position="192"/>
        <end position="250"/>
    </location>
</feature>
<dbReference type="PANTHER" id="PTHR33877:SF1">
    <property type="entry name" value="TYPE IV METHYL-DIRECTED RESTRICTION ENZYME ECOKMCRA"/>
    <property type="match status" value="1"/>
</dbReference>
<reference evidence="2 3" key="1">
    <citation type="submission" date="2016-03" db="EMBL/GenBank/DDBJ databases">
        <authorList>
            <person name="Ploux O."/>
        </authorList>
    </citation>
    <scope>NUCLEOTIDE SEQUENCE [LARGE SCALE GENOMIC DNA]</scope>
    <source>
        <strain evidence="2 3">R-45363</strain>
    </source>
</reference>
<dbReference type="GO" id="GO:0003676">
    <property type="term" value="F:nucleic acid binding"/>
    <property type="evidence" value="ECO:0007669"/>
    <property type="project" value="InterPro"/>
</dbReference>
<dbReference type="Gene3D" id="1.10.30.50">
    <property type="match status" value="1"/>
</dbReference>
<sequence length="271" mass="30987">MEFYETYYYANIVHNVLGDTFDFLRNLHSWHEDREVSLFLRPFPKRSVLHSFSEYVIEDLMYETLDDVSLDSLANNPKAELWVDRALKHHGIEAPGFRQWLAQRNVSLADASEDDVHDYHTDLRLTGELDDLMTQLANEVFYVLFSNRTLLARLNGYIAGVVGEIGRDQLQGDDALLLQKDGVPTRAYIPEWARRAVYFRDRGMCASCNTDLSGLVSVSSVEHYDHIIPLAEGGINDVTNLQLLCQACNLSKGKRRLATSNKYQAWYSSDV</sequence>
<name>A0A177MUE6_METMH</name>
<dbReference type="CDD" id="cd00085">
    <property type="entry name" value="HNHc"/>
    <property type="match status" value="1"/>
</dbReference>
<gene>
    <name evidence="2" type="ORF">A1332_05985</name>
</gene>
<evidence type="ECO:0000313" key="2">
    <source>
        <dbReference type="EMBL" id="OAI09242.1"/>
    </source>
</evidence>
<dbReference type="SMART" id="SM00507">
    <property type="entry name" value="HNHc"/>
    <property type="match status" value="1"/>
</dbReference>
<protein>
    <recommendedName>
        <fullName evidence="1">HNH nuclease domain-containing protein</fullName>
    </recommendedName>
</protein>
<evidence type="ECO:0000259" key="1">
    <source>
        <dbReference type="SMART" id="SM00507"/>
    </source>
</evidence>
<dbReference type="InterPro" id="IPR052892">
    <property type="entry name" value="NA-targeting_endonuclease"/>
</dbReference>
<dbReference type="EMBL" id="LUUG01000033">
    <property type="protein sequence ID" value="OAI09242.1"/>
    <property type="molecule type" value="Genomic_DNA"/>
</dbReference>
<dbReference type="GO" id="GO:0004519">
    <property type="term" value="F:endonuclease activity"/>
    <property type="evidence" value="ECO:0007669"/>
    <property type="project" value="InterPro"/>
</dbReference>
<organism evidence="2 3">
    <name type="scientific">Methylomonas methanica</name>
    <dbReference type="NCBI Taxonomy" id="421"/>
    <lineage>
        <taxon>Bacteria</taxon>
        <taxon>Pseudomonadati</taxon>
        <taxon>Pseudomonadota</taxon>
        <taxon>Gammaproteobacteria</taxon>
        <taxon>Methylococcales</taxon>
        <taxon>Methylococcaceae</taxon>
        <taxon>Methylomonas</taxon>
    </lineage>
</organism>
<accession>A0A177MUE6</accession>
<comment type="caution">
    <text evidence="2">The sequence shown here is derived from an EMBL/GenBank/DDBJ whole genome shotgun (WGS) entry which is preliminary data.</text>
</comment>
<dbReference type="PANTHER" id="PTHR33877">
    <property type="entry name" value="SLL1193 PROTEIN"/>
    <property type="match status" value="1"/>
</dbReference>
<evidence type="ECO:0000313" key="3">
    <source>
        <dbReference type="Proteomes" id="UP000078090"/>
    </source>
</evidence>
<dbReference type="InterPro" id="IPR003615">
    <property type="entry name" value="HNH_nuc"/>
</dbReference>
<dbReference type="AlphaFoldDB" id="A0A177MUE6"/>
<dbReference type="GO" id="GO:0008270">
    <property type="term" value="F:zinc ion binding"/>
    <property type="evidence" value="ECO:0007669"/>
    <property type="project" value="InterPro"/>
</dbReference>
<proteinExistence type="predicted"/>
<dbReference type="Proteomes" id="UP000078090">
    <property type="component" value="Unassembled WGS sequence"/>
</dbReference>
<dbReference type="InterPro" id="IPR002711">
    <property type="entry name" value="HNH"/>
</dbReference>
<dbReference type="Pfam" id="PF01844">
    <property type="entry name" value="HNH"/>
    <property type="match status" value="1"/>
</dbReference>